<gene>
    <name evidence="5" type="ordered locus">SpyM3_0150</name>
</gene>
<dbReference type="PIRSF" id="PIRSF017292">
    <property type="entry name" value="UCP017292_Znf_CHY"/>
    <property type="match status" value="1"/>
</dbReference>
<evidence type="ECO:0000256" key="2">
    <source>
        <dbReference type="ARBA" id="ARBA00022771"/>
    </source>
</evidence>
<evidence type="ECO:0000313" key="6">
    <source>
        <dbReference type="Proteomes" id="UP000000564"/>
    </source>
</evidence>
<evidence type="ECO:0000256" key="3">
    <source>
        <dbReference type="ARBA" id="ARBA00022833"/>
    </source>
</evidence>
<dbReference type="InterPro" id="IPR008913">
    <property type="entry name" value="Znf_CHY"/>
</dbReference>
<dbReference type="SUPFAM" id="SSF161219">
    <property type="entry name" value="CHY zinc finger-like"/>
    <property type="match status" value="1"/>
</dbReference>
<protein>
    <recommendedName>
        <fullName evidence="4">CHY-type domain-containing protein</fullName>
    </recommendedName>
</protein>
<dbReference type="InterPro" id="IPR037274">
    <property type="entry name" value="Znf_CHY_sf"/>
</dbReference>
<accession>A0A0H2UT97</accession>
<sequence>MTDCFGIDLDQEYRCLHYHTPLDIVGLKCAFCQTYYACYHCHDQLTDHAFVPTGHQETSPVICGHCRKLLSLAEYGCGCCPYCQSPFNPACHRHKDIYFLKES</sequence>
<dbReference type="InterPro" id="IPR016694">
    <property type="entry name" value="UCP017292"/>
</dbReference>
<dbReference type="RefSeq" id="WP_002987947.1">
    <property type="nucleotide sequence ID" value="NC_004070.1"/>
</dbReference>
<dbReference type="Proteomes" id="UP000000564">
    <property type="component" value="Chromosome"/>
</dbReference>
<evidence type="ECO:0000313" key="5">
    <source>
        <dbReference type="EMBL" id="AAM78757.1"/>
    </source>
</evidence>
<organism evidence="5 6">
    <name type="scientific">Streptococcus pyogenes serotype M3 (strain ATCC BAA-595 / MGAS315)</name>
    <dbReference type="NCBI Taxonomy" id="198466"/>
    <lineage>
        <taxon>Bacteria</taxon>
        <taxon>Bacillati</taxon>
        <taxon>Bacillota</taxon>
        <taxon>Bacilli</taxon>
        <taxon>Lactobacillales</taxon>
        <taxon>Streptococcaceae</taxon>
        <taxon>Streptococcus</taxon>
    </lineage>
</organism>
<dbReference type="KEGG" id="spg:SpyM3_0150"/>
<feature type="domain" description="CHY-type" evidence="4">
    <location>
        <begin position="8"/>
        <end position="85"/>
    </location>
</feature>
<dbReference type="AlphaFoldDB" id="A0A0H2UT97"/>
<reference evidence="5 6" key="1">
    <citation type="journal article" date="2002" name="Proc. Natl. Acad. Sci. U.S.A.">
        <title>Genome sequence of a serotype M3 strain of group A Streptococcus: phage-encoded toxins, the high-virulence phenotype, and clone emergence.</title>
        <authorList>
            <person name="Beres S.B."/>
            <person name="Sylva G.L."/>
            <person name="Barbian K.D."/>
            <person name="Lei B."/>
            <person name="Hoff J.S."/>
            <person name="Mammarella N.D."/>
            <person name="Liu M.Y."/>
            <person name="Smoot J.C."/>
            <person name="Porcella S.F."/>
            <person name="Parkins L.D."/>
            <person name="Campbell D.S."/>
            <person name="Smith T.M."/>
            <person name="McCormick J.K."/>
            <person name="Leung D.Y."/>
            <person name="Schlievert P.M."/>
            <person name="Musser J.M."/>
        </authorList>
    </citation>
    <scope>NUCLEOTIDE SEQUENCE [LARGE SCALE GENOMIC DNA]</scope>
    <source>
        <strain evidence="6">ATCC BAA-595 / MGAS315</strain>
    </source>
</reference>
<name>A0A0H2UT97_STRP3</name>
<keyword evidence="1" id="KW-0479">Metal-binding</keyword>
<proteinExistence type="predicted"/>
<keyword evidence="2" id="KW-0863">Zinc-finger</keyword>
<evidence type="ECO:0000259" key="4">
    <source>
        <dbReference type="PROSITE" id="PS51266"/>
    </source>
</evidence>
<dbReference type="Pfam" id="PF05495">
    <property type="entry name" value="zf-CHY"/>
    <property type="match status" value="1"/>
</dbReference>
<keyword evidence="3" id="KW-0862">Zinc</keyword>
<dbReference type="HOGENOM" id="CLU_143932_0_0_9"/>
<evidence type="ECO:0000256" key="1">
    <source>
        <dbReference type="ARBA" id="ARBA00022723"/>
    </source>
</evidence>
<dbReference type="EMBL" id="AE014074">
    <property type="protein sequence ID" value="AAM78757.1"/>
    <property type="molecule type" value="Genomic_DNA"/>
</dbReference>
<dbReference type="GeneID" id="83689823"/>
<dbReference type="PROSITE" id="PS51266">
    <property type="entry name" value="ZF_CHY"/>
    <property type="match status" value="1"/>
</dbReference>
<dbReference type="GO" id="GO:0008270">
    <property type="term" value="F:zinc ion binding"/>
    <property type="evidence" value="ECO:0007669"/>
    <property type="project" value="UniProtKB-KW"/>
</dbReference>